<dbReference type="EMBL" id="JASJUT010000001">
    <property type="protein sequence ID" value="MDK2594022.1"/>
    <property type="molecule type" value="Genomic_DNA"/>
</dbReference>
<feature type="domain" description="DUF4431" evidence="2">
    <location>
        <begin position="87"/>
        <end position="116"/>
    </location>
</feature>
<organism evidence="3 4">
    <name type="scientific">Pseudoalteromonas obscura</name>
    <dbReference type="NCBI Taxonomy" id="3048491"/>
    <lineage>
        <taxon>Bacteria</taxon>
        <taxon>Pseudomonadati</taxon>
        <taxon>Pseudomonadota</taxon>
        <taxon>Gammaproteobacteria</taxon>
        <taxon>Alteromonadales</taxon>
        <taxon>Pseudoalteromonadaceae</taxon>
        <taxon>Pseudoalteromonas</taxon>
    </lineage>
</organism>
<reference evidence="3 4" key="1">
    <citation type="submission" date="2023-05" db="EMBL/GenBank/DDBJ databases">
        <title>Pseudoalteromonas ardens sp. nov., Pseudoalteromonas obscura sp. nov., and Pseudoalteromonas umbrosa sp. nov., isolated from the coral Montipora capitata.</title>
        <authorList>
            <person name="Thomas E.M."/>
            <person name="Smith E.M."/>
            <person name="Papke E."/>
            <person name="Shlafstein M.D."/>
            <person name="Oline D.K."/>
            <person name="Videau P."/>
            <person name="Saw J.H."/>
            <person name="Strangman W.K."/>
            <person name="Ushijima B."/>
        </authorList>
    </citation>
    <scope>NUCLEOTIDE SEQUENCE [LARGE SCALE GENOMIC DNA]</scope>
    <source>
        <strain evidence="3 4">P94</strain>
    </source>
</reference>
<feature type="signal peptide" evidence="1">
    <location>
        <begin position="1"/>
        <end position="19"/>
    </location>
</feature>
<comment type="caution">
    <text evidence="3">The sequence shown here is derived from an EMBL/GenBank/DDBJ whole genome shotgun (WGS) entry which is preliminary data.</text>
</comment>
<dbReference type="Pfam" id="PF14485">
    <property type="entry name" value="DUF4431"/>
    <property type="match status" value="1"/>
</dbReference>
<sequence>MFIKYLVIVLVLLPFEALSCIPTDGTKVNMTGTIEMSEINIKGKIKKFKSIKLKHDQCFKPDRVFLDTVLYLDVLQLVVPSTISLNLGQQYVLNGEALHWHTKHHYTKVLFSVSSVKTLTNK</sequence>
<proteinExistence type="predicted"/>
<keyword evidence="1" id="KW-0732">Signal</keyword>
<evidence type="ECO:0000259" key="2">
    <source>
        <dbReference type="Pfam" id="PF14485"/>
    </source>
</evidence>
<accession>A0ABT7EFH0</accession>
<keyword evidence="4" id="KW-1185">Reference proteome</keyword>
<dbReference type="RefSeq" id="WP_284136277.1">
    <property type="nucleotide sequence ID" value="NZ_JASJUT010000001.1"/>
</dbReference>
<name>A0ABT7EFH0_9GAMM</name>
<gene>
    <name evidence="3" type="ORF">QNM18_02930</name>
</gene>
<dbReference type="InterPro" id="IPR027826">
    <property type="entry name" value="DUF4431"/>
</dbReference>
<dbReference type="Proteomes" id="UP001231915">
    <property type="component" value="Unassembled WGS sequence"/>
</dbReference>
<protein>
    <submittedName>
        <fullName evidence="3">DUF4431 domain-containing protein</fullName>
    </submittedName>
</protein>
<evidence type="ECO:0000313" key="4">
    <source>
        <dbReference type="Proteomes" id="UP001231915"/>
    </source>
</evidence>
<evidence type="ECO:0000256" key="1">
    <source>
        <dbReference type="SAM" id="SignalP"/>
    </source>
</evidence>
<evidence type="ECO:0000313" key="3">
    <source>
        <dbReference type="EMBL" id="MDK2594022.1"/>
    </source>
</evidence>
<feature type="chain" id="PRO_5045998096" evidence="1">
    <location>
        <begin position="20"/>
        <end position="122"/>
    </location>
</feature>